<evidence type="ECO:0000256" key="2">
    <source>
        <dbReference type="ARBA" id="ARBA00022729"/>
    </source>
</evidence>
<reference evidence="8 9" key="1">
    <citation type="submission" date="2024-06" db="EMBL/GenBank/DDBJ databases">
        <title>Genomic Encyclopedia of Type Strains, Phase IV (KMG-IV): sequencing the most valuable type-strain genomes for metagenomic binning, comparative biology and taxonomic classification.</title>
        <authorList>
            <person name="Goeker M."/>
        </authorList>
    </citation>
    <scope>NUCLEOTIDE SEQUENCE [LARGE SCALE GENOMIC DNA]</scope>
    <source>
        <strain evidence="8 9">DSM 21331</strain>
    </source>
</reference>
<keyword evidence="9" id="KW-1185">Reference proteome</keyword>
<evidence type="ECO:0000256" key="4">
    <source>
        <dbReference type="ARBA" id="ARBA00023139"/>
    </source>
</evidence>
<sequence length="117" mass="11758">MFLRSRHLSAITVIGLVALATSGCGRRGALEPPPGTEAARAVARPGLPGLASPRALPQSVGLGGGTAAPSPDAVRSGDELDTLAVPGSGSEPAVKTTRGAKRGYVIPKQPFLLDPLL</sequence>
<evidence type="ECO:0000256" key="5">
    <source>
        <dbReference type="ARBA" id="ARBA00023237"/>
    </source>
</evidence>
<keyword evidence="2" id="KW-0732">Signal</keyword>
<evidence type="ECO:0000313" key="9">
    <source>
        <dbReference type="Proteomes" id="UP001549145"/>
    </source>
</evidence>
<evidence type="ECO:0008006" key="10">
    <source>
        <dbReference type="Google" id="ProtNLM"/>
    </source>
</evidence>
<dbReference type="NCBIfam" id="NF047847">
    <property type="entry name" value="SS_mature_LptM"/>
    <property type="match status" value="1"/>
</dbReference>
<proteinExistence type="predicted"/>
<evidence type="ECO:0000313" key="8">
    <source>
        <dbReference type="EMBL" id="MET3691554.1"/>
    </source>
</evidence>
<dbReference type="Proteomes" id="UP001549145">
    <property type="component" value="Unassembled WGS sequence"/>
</dbReference>
<evidence type="ECO:0000256" key="7">
    <source>
        <dbReference type="SAM" id="MobiDB-lite"/>
    </source>
</evidence>
<keyword evidence="6" id="KW-0449">Lipoprotein</keyword>
<dbReference type="PROSITE" id="PS51257">
    <property type="entry name" value="PROKAR_LIPOPROTEIN"/>
    <property type="match status" value="1"/>
</dbReference>
<dbReference type="InterPro" id="IPR032831">
    <property type="entry name" value="LptM_cons"/>
</dbReference>
<accession>A0ABV2L147</accession>
<feature type="region of interest" description="Disordered" evidence="7">
    <location>
        <begin position="46"/>
        <end position="98"/>
    </location>
</feature>
<organism evidence="8 9">
    <name type="scientific">Methylobacterium goesingense</name>
    <dbReference type="NCBI Taxonomy" id="243690"/>
    <lineage>
        <taxon>Bacteria</taxon>
        <taxon>Pseudomonadati</taxon>
        <taxon>Pseudomonadota</taxon>
        <taxon>Alphaproteobacteria</taxon>
        <taxon>Hyphomicrobiales</taxon>
        <taxon>Methylobacteriaceae</taxon>
        <taxon>Methylobacterium</taxon>
    </lineage>
</organism>
<keyword evidence="4" id="KW-0564">Palmitate</keyword>
<evidence type="ECO:0000256" key="1">
    <source>
        <dbReference type="ARBA" id="ARBA00004459"/>
    </source>
</evidence>
<comment type="caution">
    <text evidence="8">The sequence shown here is derived from an EMBL/GenBank/DDBJ whole genome shotgun (WGS) entry which is preliminary data.</text>
</comment>
<comment type="subcellular location">
    <subcellularLocation>
        <location evidence="1">Cell outer membrane</location>
        <topology evidence="1">Lipid-anchor</topology>
    </subcellularLocation>
</comment>
<dbReference type="EMBL" id="JBEPMM010000002">
    <property type="protein sequence ID" value="MET3691554.1"/>
    <property type="molecule type" value="Genomic_DNA"/>
</dbReference>
<evidence type="ECO:0000256" key="3">
    <source>
        <dbReference type="ARBA" id="ARBA00023136"/>
    </source>
</evidence>
<keyword evidence="5" id="KW-0998">Cell outer membrane</keyword>
<gene>
    <name evidence="8" type="ORF">ABID43_001079</name>
</gene>
<protein>
    <recommendedName>
        <fullName evidence="10">Lipoprotein-attachment site-containing protein</fullName>
    </recommendedName>
</protein>
<name>A0ABV2L147_9HYPH</name>
<dbReference type="RefSeq" id="WP_238283041.1">
    <property type="nucleotide sequence ID" value="NZ_BPQL01000237.1"/>
</dbReference>
<keyword evidence="3" id="KW-0472">Membrane</keyword>
<evidence type="ECO:0000256" key="6">
    <source>
        <dbReference type="ARBA" id="ARBA00023288"/>
    </source>
</evidence>